<comment type="similarity">
    <text evidence="1">Belongs to the TfdA dioxygenase family.</text>
</comment>
<proteinExistence type="inferred from homology"/>
<sequence>MAISIYPITENFAAEVGDVDLSQPLTTEDASAIKEAFWKYAVLVFPDQHLSADQHVAFAREFGPLEGENPTIASYRKGDAGEKPGHSELADVSNLDQKNEVWSSGSRARMFHLGNQLWHTDSSFHHVPARASLLYAREIAPIGGHTEFADERAAYDALPESTRRRLESCKVEHSIFHSRARIGYTEFPEAERQALPPALQVLVRTIPESGRKSLYLAAHAARILDMPDAEGQALLEELIEHATQRQFVYTHRWRQHDLVMWDNRCTMHRGREFDDLRWKRNLKRATVSDTANSVELAKAQAARSGESCV</sequence>
<dbReference type="PANTHER" id="PTHR43779:SF3">
    <property type="entry name" value="(3R)-3-[(CARBOXYMETHYL)AMINO]FATTY ACID OXYGENASE_DECARBOXYLASE"/>
    <property type="match status" value="1"/>
</dbReference>
<dbReference type="InterPro" id="IPR003819">
    <property type="entry name" value="TauD/TfdA-like"/>
</dbReference>
<dbReference type="GO" id="GO:0046872">
    <property type="term" value="F:metal ion binding"/>
    <property type="evidence" value="ECO:0007669"/>
    <property type="project" value="UniProtKB-KW"/>
</dbReference>
<evidence type="ECO:0000256" key="1">
    <source>
        <dbReference type="ARBA" id="ARBA00005896"/>
    </source>
</evidence>
<keyword evidence="2" id="KW-0479">Metal-binding</keyword>
<dbReference type="InterPro" id="IPR042098">
    <property type="entry name" value="TauD-like_sf"/>
</dbReference>
<dbReference type="RefSeq" id="WP_089727828.1">
    <property type="nucleotide sequence ID" value="NZ_FNGI01000004.1"/>
</dbReference>
<evidence type="ECO:0000313" key="8">
    <source>
        <dbReference type="Proteomes" id="UP000198654"/>
    </source>
</evidence>
<reference evidence="7 8" key="1">
    <citation type="submission" date="2016-10" db="EMBL/GenBank/DDBJ databases">
        <authorList>
            <person name="de Groot N.N."/>
        </authorList>
    </citation>
    <scope>NUCLEOTIDE SEQUENCE [LARGE SCALE GENOMIC DNA]</scope>
    <source>
        <strain evidence="7 8">DSM 14789</strain>
    </source>
</reference>
<evidence type="ECO:0000256" key="2">
    <source>
        <dbReference type="ARBA" id="ARBA00022723"/>
    </source>
</evidence>
<name>A0A1G9KQP8_9GAMM</name>
<dbReference type="AlphaFoldDB" id="A0A1G9KQP8"/>
<feature type="domain" description="TauD/TfdA-like" evidence="6">
    <location>
        <begin position="5"/>
        <end position="286"/>
    </location>
</feature>
<dbReference type="EMBL" id="FNGI01000004">
    <property type="protein sequence ID" value="SDL52170.1"/>
    <property type="molecule type" value="Genomic_DNA"/>
</dbReference>
<keyword evidence="3 7" id="KW-0223">Dioxygenase</keyword>
<evidence type="ECO:0000259" key="6">
    <source>
        <dbReference type="Pfam" id="PF02668"/>
    </source>
</evidence>
<dbReference type="Gene3D" id="3.60.130.10">
    <property type="entry name" value="Clavaminate synthase-like"/>
    <property type="match status" value="1"/>
</dbReference>
<keyword evidence="8" id="KW-1185">Reference proteome</keyword>
<gene>
    <name evidence="7" type="ORF">SAMN05661010_01882</name>
</gene>
<dbReference type="STRING" id="119000.SAMN05661010_01882"/>
<dbReference type="PANTHER" id="PTHR43779">
    <property type="entry name" value="DIOXYGENASE RV0097-RELATED"/>
    <property type="match status" value="1"/>
</dbReference>
<accession>A0A1G9KQP8</accession>
<dbReference type="InterPro" id="IPR051178">
    <property type="entry name" value="TfdA_dioxygenase"/>
</dbReference>
<dbReference type="Proteomes" id="UP000198654">
    <property type="component" value="Unassembled WGS sequence"/>
</dbReference>
<protein>
    <submittedName>
        <fullName evidence="7">Alpha-ketoglutarate-dependent 2,4-dichlorophenoxyacetate dioxygenase</fullName>
    </submittedName>
</protein>
<evidence type="ECO:0000256" key="4">
    <source>
        <dbReference type="ARBA" id="ARBA00023002"/>
    </source>
</evidence>
<dbReference type="SUPFAM" id="SSF51197">
    <property type="entry name" value="Clavaminate synthase-like"/>
    <property type="match status" value="1"/>
</dbReference>
<keyword evidence="5" id="KW-0408">Iron</keyword>
<organism evidence="7 8">
    <name type="scientific">Modicisalibacter muralis</name>
    <dbReference type="NCBI Taxonomy" id="119000"/>
    <lineage>
        <taxon>Bacteria</taxon>
        <taxon>Pseudomonadati</taxon>
        <taxon>Pseudomonadota</taxon>
        <taxon>Gammaproteobacteria</taxon>
        <taxon>Oceanospirillales</taxon>
        <taxon>Halomonadaceae</taxon>
        <taxon>Modicisalibacter</taxon>
    </lineage>
</organism>
<evidence type="ECO:0000256" key="3">
    <source>
        <dbReference type="ARBA" id="ARBA00022964"/>
    </source>
</evidence>
<evidence type="ECO:0000313" key="7">
    <source>
        <dbReference type="EMBL" id="SDL52170.1"/>
    </source>
</evidence>
<dbReference type="Pfam" id="PF02668">
    <property type="entry name" value="TauD"/>
    <property type="match status" value="1"/>
</dbReference>
<evidence type="ECO:0000256" key="5">
    <source>
        <dbReference type="ARBA" id="ARBA00023004"/>
    </source>
</evidence>
<keyword evidence="4" id="KW-0560">Oxidoreductase</keyword>
<dbReference type="OrthoDB" id="581608at2"/>
<dbReference type="GO" id="GO:0016706">
    <property type="term" value="F:2-oxoglutarate-dependent dioxygenase activity"/>
    <property type="evidence" value="ECO:0007669"/>
    <property type="project" value="UniProtKB-ARBA"/>
</dbReference>